<sequence>MAPQPPTATSERTSSIGRILIAVYTIRAIRATRPSAGPETKKTGQPVAAGAAHGAPAFPFIHFGFLRAVTRQTHAFGPWVLIRLL</sequence>
<dbReference type="KEGG" id="ftj:FTUN_2614"/>
<accession>A0A6M5YME0</accession>
<dbReference type="Proteomes" id="UP000503447">
    <property type="component" value="Chromosome"/>
</dbReference>
<gene>
    <name evidence="1" type="ORF">FTUN_2614</name>
</gene>
<evidence type="ECO:0000313" key="2">
    <source>
        <dbReference type="Proteomes" id="UP000503447"/>
    </source>
</evidence>
<organism evidence="1 2">
    <name type="scientific">Frigoriglobus tundricola</name>
    <dbReference type="NCBI Taxonomy" id="2774151"/>
    <lineage>
        <taxon>Bacteria</taxon>
        <taxon>Pseudomonadati</taxon>
        <taxon>Planctomycetota</taxon>
        <taxon>Planctomycetia</taxon>
        <taxon>Gemmatales</taxon>
        <taxon>Gemmataceae</taxon>
        <taxon>Frigoriglobus</taxon>
    </lineage>
</organism>
<reference evidence="2" key="1">
    <citation type="submission" date="2020-05" db="EMBL/GenBank/DDBJ databases">
        <title>Frigoriglobus tundricola gen. nov., sp. nov., a psychrotolerant cellulolytic planctomycete of the family Gemmataceae with two divergent copies of 16S rRNA gene.</title>
        <authorList>
            <person name="Kulichevskaya I.S."/>
            <person name="Ivanova A.A."/>
            <person name="Naumoff D.G."/>
            <person name="Beletsky A.V."/>
            <person name="Rijpstra W.I.C."/>
            <person name="Sinninghe Damste J.S."/>
            <person name="Mardanov A.V."/>
            <person name="Ravin N.V."/>
            <person name="Dedysh S.N."/>
        </authorList>
    </citation>
    <scope>NUCLEOTIDE SEQUENCE [LARGE SCALE GENOMIC DNA]</scope>
    <source>
        <strain evidence="2">PL17</strain>
    </source>
</reference>
<protein>
    <submittedName>
        <fullName evidence="1">Uncharacterized protein</fullName>
    </submittedName>
</protein>
<dbReference type="EMBL" id="CP053452">
    <property type="protein sequence ID" value="QJW95088.1"/>
    <property type="molecule type" value="Genomic_DNA"/>
</dbReference>
<keyword evidence="2" id="KW-1185">Reference proteome</keyword>
<name>A0A6M5YME0_9BACT</name>
<dbReference type="AlphaFoldDB" id="A0A6M5YME0"/>
<proteinExistence type="predicted"/>
<evidence type="ECO:0000313" key="1">
    <source>
        <dbReference type="EMBL" id="QJW95088.1"/>
    </source>
</evidence>